<keyword evidence="3" id="KW-1185">Reference proteome</keyword>
<organism evidence="2 3">
    <name type="scientific">Marmota monax</name>
    <name type="common">Woodchuck</name>
    <dbReference type="NCBI Taxonomy" id="9995"/>
    <lineage>
        <taxon>Eukaryota</taxon>
        <taxon>Metazoa</taxon>
        <taxon>Chordata</taxon>
        <taxon>Craniata</taxon>
        <taxon>Vertebrata</taxon>
        <taxon>Euteleostomi</taxon>
        <taxon>Mammalia</taxon>
        <taxon>Eutheria</taxon>
        <taxon>Euarchontoglires</taxon>
        <taxon>Glires</taxon>
        <taxon>Rodentia</taxon>
        <taxon>Sciuromorpha</taxon>
        <taxon>Sciuridae</taxon>
        <taxon>Xerinae</taxon>
        <taxon>Marmotini</taxon>
        <taxon>Marmota</taxon>
    </lineage>
</organism>
<feature type="non-terminal residue" evidence="2">
    <location>
        <position position="1"/>
    </location>
</feature>
<comment type="caution">
    <text evidence="2">The sequence shown here is derived from an EMBL/GenBank/DDBJ whole genome shotgun (WGS) entry which is preliminary data.</text>
</comment>
<reference evidence="2" key="1">
    <citation type="submission" date="2019-04" db="EMBL/GenBank/DDBJ databases">
        <authorList>
            <person name="Alioto T."/>
            <person name="Alioto T."/>
        </authorList>
    </citation>
    <scope>NUCLEOTIDE SEQUENCE [LARGE SCALE GENOMIC DNA]</scope>
</reference>
<evidence type="ECO:0000313" key="3">
    <source>
        <dbReference type="Proteomes" id="UP000335636"/>
    </source>
</evidence>
<accession>A0A5E4B6Y6</accession>
<gene>
    <name evidence="2" type="ORF">MONAX_5E006095</name>
</gene>
<dbReference type="AlphaFoldDB" id="A0A5E4B6Y6"/>
<evidence type="ECO:0000313" key="2">
    <source>
        <dbReference type="EMBL" id="VTJ64996.1"/>
    </source>
</evidence>
<feature type="region of interest" description="Disordered" evidence="1">
    <location>
        <begin position="27"/>
        <end position="69"/>
    </location>
</feature>
<evidence type="ECO:0000256" key="1">
    <source>
        <dbReference type="SAM" id="MobiDB-lite"/>
    </source>
</evidence>
<dbReference type="EMBL" id="CABDUW010000290">
    <property type="protein sequence ID" value="VTJ64996.1"/>
    <property type="molecule type" value="Genomic_DNA"/>
</dbReference>
<protein>
    <submittedName>
        <fullName evidence="2">Uncharacterized protein</fullName>
    </submittedName>
</protein>
<name>A0A5E4B6Y6_MARMO</name>
<proteinExistence type="predicted"/>
<feature type="compositionally biased region" description="Pro residues" evidence="1">
    <location>
        <begin position="60"/>
        <end position="69"/>
    </location>
</feature>
<sequence>SLDQNPSAGRRRTRKLGRYETFGIRQPLLRGEGPAPGALFSRSRSTGPQILDLRLYSDPGPAPRRAPGV</sequence>
<feature type="non-terminal residue" evidence="2">
    <location>
        <position position="69"/>
    </location>
</feature>
<dbReference type="Proteomes" id="UP000335636">
    <property type="component" value="Unassembled WGS sequence"/>
</dbReference>